<dbReference type="AlphaFoldDB" id="A0A3L6S6K1"/>
<gene>
    <name evidence="2" type="ORF">C2845_PM02G37530</name>
</gene>
<dbReference type="EMBL" id="PQIB02000005">
    <property type="protein sequence ID" value="RLN15722.1"/>
    <property type="molecule type" value="Genomic_DNA"/>
</dbReference>
<keyword evidence="3" id="KW-1185">Reference proteome</keyword>
<dbReference type="Proteomes" id="UP000275267">
    <property type="component" value="Unassembled WGS sequence"/>
</dbReference>
<reference evidence="3" key="1">
    <citation type="journal article" date="2019" name="Nat. Commun.">
        <title>The genome of broomcorn millet.</title>
        <authorList>
            <person name="Zou C."/>
            <person name="Miki D."/>
            <person name="Li D."/>
            <person name="Tang Q."/>
            <person name="Xiao L."/>
            <person name="Rajput S."/>
            <person name="Deng P."/>
            <person name="Jia W."/>
            <person name="Huang R."/>
            <person name="Zhang M."/>
            <person name="Sun Y."/>
            <person name="Hu J."/>
            <person name="Fu X."/>
            <person name="Schnable P.S."/>
            <person name="Li F."/>
            <person name="Zhang H."/>
            <person name="Feng B."/>
            <person name="Zhu X."/>
            <person name="Liu R."/>
            <person name="Schnable J.C."/>
            <person name="Zhu J.-K."/>
            <person name="Zhang H."/>
        </authorList>
    </citation>
    <scope>NUCLEOTIDE SEQUENCE [LARGE SCALE GENOMIC DNA]</scope>
</reference>
<proteinExistence type="predicted"/>
<dbReference type="GO" id="GO:0003723">
    <property type="term" value="F:RNA binding"/>
    <property type="evidence" value="ECO:0007669"/>
    <property type="project" value="UniProtKB-KW"/>
</dbReference>
<dbReference type="OrthoDB" id="1932641at2759"/>
<name>A0A3L6S6K1_PANMI</name>
<protein>
    <submittedName>
        <fullName evidence="2">RNA-binding protein pno1</fullName>
    </submittedName>
</protein>
<evidence type="ECO:0000256" key="1">
    <source>
        <dbReference type="ARBA" id="ARBA00022884"/>
    </source>
</evidence>
<accession>A0A3L6S6K1</accession>
<sequence>MAVDADRPLVRIISSTSGKKGTVELKTRPGTPDVSNLQKPSDFVHAFMLGFDTADAVALLRLFDDQGCGDAALPS</sequence>
<dbReference type="PANTHER" id="PTHR12826:SF13">
    <property type="entry name" value="RNA-BINDING PROTEIN PNO1"/>
    <property type="match status" value="1"/>
</dbReference>
<dbReference type="GO" id="GO:0005634">
    <property type="term" value="C:nucleus"/>
    <property type="evidence" value="ECO:0007669"/>
    <property type="project" value="TreeGrafter"/>
</dbReference>
<comment type="caution">
    <text evidence="2">The sequence shown here is derived from an EMBL/GenBank/DDBJ whole genome shotgun (WGS) entry which is preliminary data.</text>
</comment>
<evidence type="ECO:0000313" key="3">
    <source>
        <dbReference type="Proteomes" id="UP000275267"/>
    </source>
</evidence>
<evidence type="ECO:0000313" key="2">
    <source>
        <dbReference type="EMBL" id="RLN15722.1"/>
    </source>
</evidence>
<dbReference type="PANTHER" id="PTHR12826">
    <property type="entry name" value="RIBONUCLEASE Y"/>
    <property type="match status" value="1"/>
</dbReference>
<keyword evidence="1" id="KW-0694">RNA-binding</keyword>
<organism evidence="2 3">
    <name type="scientific">Panicum miliaceum</name>
    <name type="common">Proso millet</name>
    <name type="synonym">Broomcorn millet</name>
    <dbReference type="NCBI Taxonomy" id="4540"/>
    <lineage>
        <taxon>Eukaryota</taxon>
        <taxon>Viridiplantae</taxon>
        <taxon>Streptophyta</taxon>
        <taxon>Embryophyta</taxon>
        <taxon>Tracheophyta</taxon>
        <taxon>Spermatophyta</taxon>
        <taxon>Magnoliopsida</taxon>
        <taxon>Liliopsida</taxon>
        <taxon>Poales</taxon>
        <taxon>Poaceae</taxon>
        <taxon>PACMAD clade</taxon>
        <taxon>Panicoideae</taxon>
        <taxon>Panicodae</taxon>
        <taxon>Paniceae</taxon>
        <taxon>Panicinae</taxon>
        <taxon>Panicum</taxon>
        <taxon>Panicum sect. Panicum</taxon>
    </lineage>
</organism>
<dbReference type="STRING" id="4540.A0A3L6S6K1"/>